<organism evidence="3 4">
    <name type="scientific">Hepatospora eriocheir</name>
    <dbReference type="NCBI Taxonomy" id="1081669"/>
    <lineage>
        <taxon>Eukaryota</taxon>
        <taxon>Fungi</taxon>
        <taxon>Fungi incertae sedis</taxon>
        <taxon>Microsporidia</taxon>
        <taxon>Hepatosporidae</taxon>
        <taxon>Hepatospora</taxon>
    </lineage>
</organism>
<evidence type="ECO:0000256" key="1">
    <source>
        <dbReference type="SAM" id="Coils"/>
    </source>
</evidence>
<evidence type="ECO:0000313" key="3">
    <source>
        <dbReference type="EMBL" id="ORD97021.1"/>
    </source>
</evidence>
<keyword evidence="4" id="KW-1185">Reference proteome</keyword>
<comment type="caution">
    <text evidence="3">The sequence shown here is derived from an EMBL/GenBank/DDBJ whole genome shotgun (WGS) entry which is preliminary data.</text>
</comment>
<dbReference type="AlphaFoldDB" id="A0A1X0QB50"/>
<feature type="compositionally biased region" description="Low complexity" evidence="2">
    <location>
        <begin position="190"/>
        <end position="207"/>
    </location>
</feature>
<reference evidence="3 4" key="1">
    <citation type="journal article" date="2017" name="Environ. Microbiol.">
        <title>Decay of the glycolytic pathway and adaptation to intranuclear parasitism within Enterocytozoonidae microsporidia.</title>
        <authorList>
            <person name="Wiredu Boakye D."/>
            <person name="Jaroenlak P."/>
            <person name="Prachumwat A."/>
            <person name="Williams T.A."/>
            <person name="Bateman K.S."/>
            <person name="Itsathitphaisarn O."/>
            <person name="Sritunyalucksana K."/>
            <person name="Paszkiewicz K.H."/>
            <person name="Moore K.A."/>
            <person name="Stentiford G.D."/>
            <person name="Williams B.A."/>
        </authorList>
    </citation>
    <scope>NUCLEOTIDE SEQUENCE [LARGE SCALE GENOMIC DNA]</scope>
    <source>
        <strain evidence="3 4">GB1</strain>
    </source>
</reference>
<dbReference type="VEuPathDB" id="MicrosporidiaDB:A0H76_2487"/>
<keyword evidence="1" id="KW-0175">Coiled coil</keyword>
<accession>A0A1X0QB50</accession>
<sequence length="225" mass="26516">MNEMLYRWLTLIKEFFTNKALSLNKNKTSVDNDIESYKIMQENKKSLILQIEQNEKELEELSKEFFENQNDSEILLGLKYKIKSSFKKFIILKNEVEILIKNYKEEDFENVKKIIENIENKHQNYKLINDNEIQKIIREVESDNKILENVNGFNVDNKDTADKKAENDSDKEVKTINDEERSTNVNDEGSNNSIRLSNINERSNNSNKRSKISDKITKILIEANL</sequence>
<proteinExistence type="predicted"/>
<evidence type="ECO:0000313" key="4">
    <source>
        <dbReference type="Proteomes" id="UP000192356"/>
    </source>
</evidence>
<dbReference type="VEuPathDB" id="MicrosporidiaDB:HERIO_1068"/>
<feature type="region of interest" description="Disordered" evidence="2">
    <location>
        <begin position="178"/>
        <end position="210"/>
    </location>
</feature>
<dbReference type="EMBL" id="LVKB01000046">
    <property type="protein sequence ID" value="ORD97021.1"/>
    <property type="molecule type" value="Genomic_DNA"/>
</dbReference>
<protein>
    <submittedName>
        <fullName evidence="3">Uncharacterized protein</fullName>
    </submittedName>
</protein>
<feature type="coiled-coil region" evidence="1">
    <location>
        <begin position="37"/>
        <end position="71"/>
    </location>
</feature>
<evidence type="ECO:0000256" key="2">
    <source>
        <dbReference type="SAM" id="MobiDB-lite"/>
    </source>
</evidence>
<dbReference type="Proteomes" id="UP000192356">
    <property type="component" value="Unassembled WGS sequence"/>
</dbReference>
<gene>
    <name evidence="3" type="ORF">HERIO_1068</name>
</gene>
<name>A0A1X0QB50_9MICR</name>